<gene>
    <name evidence="4" type="ORF">LNINA_LOCUS10286</name>
</gene>
<proteinExistence type="predicted"/>
<dbReference type="PANTHER" id="PTHR11071">
    <property type="entry name" value="PEPTIDYL-PROLYL CIS-TRANS ISOMERASE"/>
    <property type="match status" value="1"/>
</dbReference>
<dbReference type="GO" id="GO:0003755">
    <property type="term" value="F:peptidyl-prolyl cis-trans isomerase activity"/>
    <property type="evidence" value="ECO:0007669"/>
    <property type="project" value="InterPro"/>
</dbReference>
<dbReference type="SUPFAM" id="SSF50891">
    <property type="entry name" value="Cyclophilin-like"/>
    <property type="match status" value="1"/>
</dbReference>
<dbReference type="GO" id="GO:0005737">
    <property type="term" value="C:cytoplasm"/>
    <property type="evidence" value="ECO:0007669"/>
    <property type="project" value="TreeGrafter"/>
</dbReference>
<dbReference type="Proteomes" id="UP001497472">
    <property type="component" value="Unassembled WGS sequence"/>
</dbReference>
<dbReference type="PROSITE" id="PS50072">
    <property type="entry name" value="CSA_PPIASE_2"/>
    <property type="match status" value="1"/>
</dbReference>
<dbReference type="InterPro" id="IPR029000">
    <property type="entry name" value="Cyclophilin-like_dom_sf"/>
</dbReference>
<reference evidence="4 5" key="1">
    <citation type="submission" date="2023-11" db="EMBL/GenBank/DDBJ databases">
        <authorList>
            <person name="Okamura Y."/>
        </authorList>
    </citation>
    <scope>NUCLEOTIDE SEQUENCE [LARGE SCALE GENOMIC DNA]</scope>
</reference>
<feature type="coiled-coil region" evidence="1">
    <location>
        <begin position="689"/>
        <end position="741"/>
    </location>
</feature>
<evidence type="ECO:0000313" key="5">
    <source>
        <dbReference type="Proteomes" id="UP001497472"/>
    </source>
</evidence>
<dbReference type="PRINTS" id="PR00153">
    <property type="entry name" value="CSAPPISMRASE"/>
</dbReference>
<name>A0AAV1JPH8_9NEOP</name>
<evidence type="ECO:0000313" key="4">
    <source>
        <dbReference type="EMBL" id="CAK1551114.1"/>
    </source>
</evidence>
<organism evidence="4 5">
    <name type="scientific">Leptosia nina</name>
    <dbReference type="NCBI Taxonomy" id="320188"/>
    <lineage>
        <taxon>Eukaryota</taxon>
        <taxon>Metazoa</taxon>
        <taxon>Ecdysozoa</taxon>
        <taxon>Arthropoda</taxon>
        <taxon>Hexapoda</taxon>
        <taxon>Insecta</taxon>
        <taxon>Pterygota</taxon>
        <taxon>Neoptera</taxon>
        <taxon>Endopterygota</taxon>
        <taxon>Lepidoptera</taxon>
        <taxon>Glossata</taxon>
        <taxon>Ditrysia</taxon>
        <taxon>Papilionoidea</taxon>
        <taxon>Pieridae</taxon>
        <taxon>Pierinae</taxon>
        <taxon>Leptosia</taxon>
    </lineage>
</organism>
<feature type="region of interest" description="Disordered" evidence="2">
    <location>
        <begin position="543"/>
        <end position="588"/>
    </location>
</feature>
<dbReference type="Gene3D" id="2.40.100.10">
    <property type="entry name" value="Cyclophilin-like"/>
    <property type="match status" value="1"/>
</dbReference>
<dbReference type="EMBL" id="CAVLEF010000122">
    <property type="protein sequence ID" value="CAK1551114.1"/>
    <property type="molecule type" value="Genomic_DNA"/>
</dbReference>
<accession>A0AAV1JPH8</accession>
<dbReference type="PANTHER" id="PTHR11071:SF561">
    <property type="entry name" value="PEPTIDYL-PROLYL CIS-TRANS ISOMERASE D-RELATED"/>
    <property type="match status" value="1"/>
</dbReference>
<keyword evidence="1" id="KW-0175">Coiled coil</keyword>
<protein>
    <recommendedName>
        <fullName evidence="3">PPIase cyclophilin-type domain-containing protein</fullName>
    </recommendedName>
</protein>
<evidence type="ECO:0000256" key="2">
    <source>
        <dbReference type="SAM" id="MobiDB-lite"/>
    </source>
</evidence>
<feature type="domain" description="PPIase cyclophilin-type" evidence="3">
    <location>
        <begin position="107"/>
        <end position="237"/>
    </location>
</feature>
<comment type="caution">
    <text evidence="4">The sequence shown here is derived from an EMBL/GenBank/DDBJ whole genome shotgun (WGS) entry which is preliminary data.</text>
</comment>
<dbReference type="Pfam" id="PF00160">
    <property type="entry name" value="Pro_isomerase"/>
    <property type="match status" value="1"/>
</dbReference>
<dbReference type="InterPro" id="IPR002130">
    <property type="entry name" value="Cyclophilin-type_PPIase_dom"/>
</dbReference>
<sequence length="772" mass="88976">MVTKEFNYCINIAKGLYKYRSSLFDVPIIRGVTTVEWPRVLDDLKRQYGVLAYCLDSSVAIILNDKFLGGEKEFREIINAKYYYHIILDYYKEGVDQFVKYIRASGLYADIVPNTCVNFLRLCQTTRGGYTGTPIHRIVKNCWIQCGGFGLKSVDLDCENFIIPHDRRGVLCMANDGRNVDCSTQFFILLQPATWMEHKYVAIGQLIEGESVLKKIEAVPTWYESPTSEIVIHKTGILNMECHGIIISKGTTEYIHAHIEDLIALGDVLIEELMCKLFLEIQFREMLRHEQAEGETEESIDEDKKNIRATERFIRKKEEIDKQIRNQSVVDPRRPSEREVEENNDFDVEVYEYEPEESSYQHVSLVGTVSIEVKPEKPFYIPLTDVPDPEEVESTYDLKKFFKGDYCLECDLEVDLPKKAVEHQLSYMSDMFKFEDESDEGSLKSLESEDEREIRRYLKLNVDRVSFAGGVIKNIARGVGKCNLFEGKRKSELITDEELRRFRKVSISVPWAVREPSKIKRRQTGFVRMEDLEKIHIIQRVSSDELSDDSPMGSRKVRISPSAVAAQTGTRPIRRPTGFVRPSTLDMSDSDMEVRRQSVLTRLYENVTNDDDEEGPTLKEYRPAGESQHKNVMLTYSSPNSRIKSDEDTREKYFRQSLTAEKVSYDEMLNLQHSKKLARKISSDYVKSIDQAEQRLETSIRSVEFAKSRPSMSVSQYQAKNQEYQEKLKSVSRLKAKLVSKVVSGKMPPGLRLPGDTPLYSEVDITQSMRFA</sequence>
<evidence type="ECO:0000256" key="1">
    <source>
        <dbReference type="SAM" id="Coils"/>
    </source>
</evidence>
<keyword evidence="5" id="KW-1185">Reference proteome</keyword>
<evidence type="ECO:0000259" key="3">
    <source>
        <dbReference type="PROSITE" id="PS50072"/>
    </source>
</evidence>
<dbReference type="AlphaFoldDB" id="A0AAV1JPH8"/>